<dbReference type="EC" id="2.5.1.3" evidence="9"/>
<feature type="binding site" evidence="9">
    <location>
        <position position="72"/>
    </location>
    <ligand>
        <name>4-amino-2-methyl-5-(diphosphooxymethyl)pyrimidine</name>
        <dbReference type="ChEBI" id="CHEBI:57841"/>
    </ligand>
</feature>
<evidence type="ECO:0000256" key="11">
    <source>
        <dbReference type="RuleBase" id="RU004253"/>
    </source>
</evidence>
<comment type="caution">
    <text evidence="13">The sequence shown here is derived from an EMBL/GenBank/DDBJ whole genome shotgun (WGS) entry which is preliminary data.</text>
</comment>
<feature type="binding site" evidence="9">
    <location>
        <position position="140"/>
    </location>
    <ligand>
        <name>4-amino-2-methyl-5-(diphosphooxymethyl)pyrimidine</name>
        <dbReference type="ChEBI" id="CHEBI:57841"/>
    </ligand>
</feature>
<reference evidence="13 14" key="1">
    <citation type="submission" date="2024-03" db="EMBL/GenBank/DDBJ databases">
        <title>Human intestinal bacterial collection.</title>
        <authorList>
            <person name="Pauvert C."/>
            <person name="Hitch T.C.A."/>
            <person name="Clavel T."/>
        </authorList>
    </citation>
    <scope>NUCLEOTIDE SEQUENCE [LARGE SCALE GENOMIC DNA]</scope>
    <source>
        <strain evidence="13 14">CLA-AA-H255</strain>
    </source>
</reference>
<evidence type="ECO:0000256" key="5">
    <source>
        <dbReference type="ARBA" id="ARBA00022977"/>
    </source>
</evidence>
<dbReference type="NCBIfam" id="TIGR00693">
    <property type="entry name" value="thiE"/>
    <property type="match status" value="1"/>
</dbReference>
<dbReference type="EMBL" id="JBBMER010000006">
    <property type="protein sequence ID" value="MEQ2379970.1"/>
    <property type="molecule type" value="Genomic_DNA"/>
</dbReference>
<comment type="similarity">
    <text evidence="9 10">Belongs to the thiamine-phosphate synthase family.</text>
</comment>
<comment type="function">
    <text evidence="9">Condenses 4-methyl-5-(beta-hydroxyethyl)thiazole monophosphate (THZ-P) and 2-methyl-4-amino-5-hydroxymethyl pyrimidine pyrophosphate (HMP-PP) to form thiamine monophosphate (TMP).</text>
</comment>
<evidence type="ECO:0000256" key="2">
    <source>
        <dbReference type="ARBA" id="ARBA00022679"/>
    </source>
</evidence>
<keyword evidence="5 9" id="KW-0784">Thiamine biosynthesis</keyword>
<comment type="catalytic activity">
    <reaction evidence="8 9 10">
        <text>2-[(2R,5Z)-2-carboxy-4-methylthiazol-5(2H)-ylidene]ethyl phosphate + 4-amino-2-methyl-5-(diphosphooxymethyl)pyrimidine + 2 H(+) = thiamine phosphate + CO2 + diphosphate</text>
        <dbReference type="Rhea" id="RHEA:47844"/>
        <dbReference type="ChEBI" id="CHEBI:15378"/>
        <dbReference type="ChEBI" id="CHEBI:16526"/>
        <dbReference type="ChEBI" id="CHEBI:33019"/>
        <dbReference type="ChEBI" id="CHEBI:37575"/>
        <dbReference type="ChEBI" id="CHEBI:57841"/>
        <dbReference type="ChEBI" id="CHEBI:62899"/>
        <dbReference type="EC" id="2.5.1.3"/>
    </reaction>
</comment>
<dbReference type="InterPro" id="IPR023214">
    <property type="entry name" value="HAD_sf"/>
</dbReference>
<dbReference type="SUPFAM" id="SSF56784">
    <property type="entry name" value="HAD-like"/>
    <property type="match status" value="1"/>
</dbReference>
<evidence type="ECO:0000313" key="14">
    <source>
        <dbReference type="Proteomes" id="UP001442364"/>
    </source>
</evidence>
<dbReference type="Pfam" id="PF13419">
    <property type="entry name" value="HAD_2"/>
    <property type="match status" value="1"/>
</dbReference>
<dbReference type="CDD" id="cd07505">
    <property type="entry name" value="HAD_BPGM-like"/>
    <property type="match status" value="1"/>
</dbReference>
<dbReference type="Gene3D" id="1.10.150.240">
    <property type="entry name" value="Putative phosphatase, domain 2"/>
    <property type="match status" value="1"/>
</dbReference>
<feature type="binding site" evidence="9">
    <location>
        <position position="111"/>
    </location>
    <ligand>
        <name>4-amino-2-methyl-5-(diphosphooxymethyl)pyrimidine</name>
        <dbReference type="ChEBI" id="CHEBI:57841"/>
    </ligand>
</feature>
<dbReference type="SFLD" id="SFLDS00003">
    <property type="entry name" value="Haloacid_Dehalogenase"/>
    <property type="match status" value="1"/>
</dbReference>
<dbReference type="InterPro" id="IPR041492">
    <property type="entry name" value="HAD_2"/>
</dbReference>
<organism evidence="13 14">
    <name type="scientific">[Lactobacillus] rogosae</name>
    <dbReference type="NCBI Taxonomy" id="706562"/>
    <lineage>
        <taxon>Bacteria</taxon>
        <taxon>Bacillati</taxon>
        <taxon>Bacillota</taxon>
        <taxon>Clostridia</taxon>
        <taxon>Lachnospirales</taxon>
        <taxon>Lachnospiraceae</taxon>
        <taxon>Lachnospira</taxon>
    </lineage>
</organism>
<feature type="domain" description="Thiamine phosphate synthase/TenI" evidence="12">
    <location>
        <begin position="10"/>
        <end position="190"/>
    </location>
</feature>
<dbReference type="Proteomes" id="UP001442364">
    <property type="component" value="Unassembled WGS sequence"/>
</dbReference>
<evidence type="ECO:0000256" key="7">
    <source>
        <dbReference type="ARBA" id="ARBA00047851"/>
    </source>
</evidence>
<feature type="binding site" evidence="9">
    <location>
        <position position="92"/>
    </location>
    <ligand>
        <name>Mg(2+)</name>
        <dbReference type="ChEBI" id="CHEBI:18420"/>
    </ligand>
</feature>
<feature type="binding site" evidence="9">
    <location>
        <begin position="137"/>
        <end position="139"/>
    </location>
    <ligand>
        <name>2-[(2R,5Z)-2-carboxy-4-methylthiazol-5(2H)-ylidene]ethyl phosphate</name>
        <dbReference type="ChEBI" id="CHEBI:62899"/>
    </ligand>
</feature>
<dbReference type="SFLD" id="SFLDG01129">
    <property type="entry name" value="C1.5:_HAD__Beta-PGM__Phosphata"/>
    <property type="match status" value="1"/>
</dbReference>
<comment type="catalytic activity">
    <reaction evidence="7 9 10">
        <text>2-(2-carboxy-4-methylthiazol-5-yl)ethyl phosphate + 4-amino-2-methyl-5-(diphosphooxymethyl)pyrimidine + 2 H(+) = thiamine phosphate + CO2 + diphosphate</text>
        <dbReference type="Rhea" id="RHEA:47848"/>
        <dbReference type="ChEBI" id="CHEBI:15378"/>
        <dbReference type="ChEBI" id="CHEBI:16526"/>
        <dbReference type="ChEBI" id="CHEBI:33019"/>
        <dbReference type="ChEBI" id="CHEBI:37575"/>
        <dbReference type="ChEBI" id="CHEBI:57841"/>
        <dbReference type="ChEBI" id="CHEBI:62890"/>
        <dbReference type="EC" id="2.5.1.3"/>
    </reaction>
</comment>
<feature type="binding site" evidence="9">
    <location>
        <position position="73"/>
    </location>
    <ligand>
        <name>Mg(2+)</name>
        <dbReference type="ChEBI" id="CHEBI:18420"/>
    </ligand>
</feature>
<dbReference type="InterPro" id="IPR036412">
    <property type="entry name" value="HAD-like_sf"/>
</dbReference>
<dbReference type="SUPFAM" id="SSF51391">
    <property type="entry name" value="Thiamin phosphate synthase"/>
    <property type="match status" value="1"/>
</dbReference>
<keyword evidence="3 9" id="KW-0479">Metal-binding</keyword>
<gene>
    <name evidence="9 13" type="primary">thiE</name>
    <name evidence="13" type="ORF">WMO14_08765</name>
</gene>
<dbReference type="HAMAP" id="MF_00097">
    <property type="entry name" value="TMP_synthase"/>
    <property type="match status" value="1"/>
</dbReference>
<dbReference type="GO" id="GO:0004789">
    <property type="term" value="F:thiamine-phosphate diphosphorylase activity"/>
    <property type="evidence" value="ECO:0007669"/>
    <property type="project" value="UniProtKB-EC"/>
</dbReference>
<evidence type="ECO:0000256" key="6">
    <source>
        <dbReference type="ARBA" id="ARBA00047334"/>
    </source>
</evidence>
<dbReference type="Pfam" id="PF02581">
    <property type="entry name" value="TMP-TENI"/>
    <property type="match status" value="1"/>
</dbReference>
<evidence type="ECO:0000313" key="13">
    <source>
        <dbReference type="EMBL" id="MEQ2379970.1"/>
    </source>
</evidence>
<comment type="pathway">
    <text evidence="1 9 11">Cofactor biosynthesis; thiamine diphosphate biosynthesis; thiamine phosphate from 4-amino-2-methyl-5-diphosphomethylpyrimidine and 4-methyl-5-(2-phosphoethyl)-thiazole: step 1/1.</text>
</comment>
<dbReference type="CDD" id="cd00564">
    <property type="entry name" value="TMP_TenI"/>
    <property type="match status" value="1"/>
</dbReference>
<evidence type="ECO:0000256" key="1">
    <source>
        <dbReference type="ARBA" id="ARBA00005165"/>
    </source>
</evidence>
<feature type="binding site" evidence="9">
    <location>
        <begin position="40"/>
        <end position="44"/>
    </location>
    <ligand>
        <name>4-amino-2-methyl-5-(diphosphooxymethyl)pyrimidine</name>
        <dbReference type="ChEBI" id="CHEBI:57841"/>
    </ligand>
</feature>
<keyword evidence="4 9" id="KW-0460">Magnesium</keyword>
<dbReference type="PANTHER" id="PTHR20857">
    <property type="entry name" value="THIAMINE-PHOSPHATE PYROPHOSPHORYLASE"/>
    <property type="match status" value="1"/>
</dbReference>
<evidence type="ECO:0000256" key="9">
    <source>
        <dbReference type="HAMAP-Rule" id="MF_00097"/>
    </source>
</evidence>
<keyword evidence="2 9" id="KW-0808">Transferase</keyword>
<comment type="cofactor">
    <cofactor evidence="9">
        <name>Mg(2+)</name>
        <dbReference type="ChEBI" id="CHEBI:18420"/>
    </cofactor>
    <text evidence="9">Binds 1 Mg(2+) ion per subunit.</text>
</comment>
<proteinExistence type="inferred from homology"/>
<dbReference type="InterPro" id="IPR022998">
    <property type="entry name" value="ThiamineP_synth_TenI"/>
</dbReference>
<comment type="catalytic activity">
    <reaction evidence="6 9 10">
        <text>4-methyl-5-(2-phosphooxyethyl)-thiazole + 4-amino-2-methyl-5-(diphosphooxymethyl)pyrimidine + H(+) = thiamine phosphate + diphosphate</text>
        <dbReference type="Rhea" id="RHEA:22328"/>
        <dbReference type="ChEBI" id="CHEBI:15378"/>
        <dbReference type="ChEBI" id="CHEBI:33019"/>
        <dbReference type="ChEBI" id="CHEBI:37575"/>
        <dbReference type="ChEBI" id="CHEBI:57841"/>
        <dbReference type="ChEBI" id="CHEBI:58296"/>
        <dbReference type="EC" id="2.5.1.3"/>
    </reaction>
</comment>
<dbReference type="InterPro" id="IPR013785">
    <property type="entry name" value="Aldolase_TIM"/>
</dbReference>
<evidence type="ECO:0000256" key="10">
    <source>
        <dbReference type="RuleBase" id="RU003826"/>
    </source>
</evidence>
<dbReference type="PANTHER" id="PTHR20857:SF23">
    <property type="entry name" value="THIAMINE BIOSYNTHETIC BIFUNCTIONAL ENZYME"/>
    <property type="match status" value="1"/>
</dbReference>
<name>A0ABV1BWU6_9FIRM</name>
<evidence type="ECO:0000256" key="4">
    <source>
        <dbReference type="ARBA" id="ARBA00022842"/>
    </source>
</evidence>
<dbReference type="InterPro" id="IPR034291">
    <property type="entry name" value="TMP_synthase"/>
</dbReference>
<feature type="binding site" evidence="9">
    <location>
        <begin position="187"/>
        <end position="188"/>
    </location>
    <ligand>
        <name>2-[(2R,5Z)-2-carboxy-4-methylthiazol-5(2H)-ylidene]ethyl phosphate</name>
        <dbReference type="ChEBI" id="CHEBI:62899"/>
    </ligand>
</feature>
<accession>A0ABV1BWU6</accession>
<dbReference type="InterPro" id="IPR036206">
    <property type="entry name" value="ThiamineP_synth_sf"/>
</dbReference>
<protein>
    <recommendedName>
        <fullName evidence="9">Thiamine-phosphate synthase</fullName>
        <shortName evidence="9">TP synthase</shortName>
        <shortName evidence="9">TPS</shortName>
        <ecNumber evidence="9">2.5.1.3</ecNumber>
    </recommendedName>
    <alternativeName>
        <fullName evidence="9">Thiamine-phosphate pyrophosphorylase</fullName>
        <shortName evidence="9">TMP pyrophosphorylase</shortName>
        <shortName evidence="9">TMP-PPase</shortName>
    </alternativeName>
</protein>
<dbReference type="InterPro" id="IPR023198">
    <property type="entry name" value="PGP-like_dom2"/>
</dbReference>
<dbReference type="Gene3D" id="3.40.50.1000">
    <property type="entry name" value="HAD superfamily/HAD-like"/>
    <property type="match status" value="1"/>
</dbReference>
<dbReference type="RefSeq" id="WP_022502872.1">
    <property type="nucleotide sequence ID" value="NZ_DAWDOP010000009.1"/>
</dbReference>
<feature type="binding site" evidence="9">
    <location>
        <position position="167"/>
    </location>
    <ligand>
        <name>2-[(2R,5Z)-2-carboxy-4-methylthiazol-5(2H)-ylidene]ethyl phosphate</name>
        <dbReference type="ChEBI" id="CHEBI:62899"/>
    </ligand>
</feature>
<sequence length="419" mass="46544">MKVTREDMQLYAVTDTQWLNGRDFYEEIEKVLAAGATFLQLREKDSTHEEIVKKALAIKPIARRYGVPFVIDDDIYAALEADVDGVHIGQSDASYETARELLGPDKIIGMTVKTPEQAANAARLGADYVGMGAVFHTSTKKDAKDLSRDNLLKLTAMLDMPIVAIGGINYDNCDYLKDTGVDGIAVVSAIFASDDCSEATRKLYKKTRKLFNYNKNIIFDMDGTLVDSMPFWKNSAREYAILRGAKLPKNFDEITGVMDLSEYAAYLQNVLGIDTSLEQITEAAVDIMNKHYASDIPAKKGMIKLIRREYEAGSKLVIFSASDTSSVEILLKRLEIYECFEGIYTVYDVGIGKSDKESYKKVARSAGMDISDTWVYEDILRGVRAAHNAGLKVCAVYDKDSADDWDEICSIADKCIITG</sequence>
<dbReference type="Gene3D" id="3.20.20.70">
    <property type="entry name" value="Aldolase class I"/>
    <property type="match status" value="1"/>
</dbReference>
<keyword evidence="14" id="KW-1185">Reference proteome</keyword>
<evidence type="ECO:0000256" key="8">
    <source>
        <dbReference type="ARBA" id="ARBA00047883"/>
    </source>
</evidence>
<evidence type="ECO:0000256" key="3">
    <source>
        <dbReference type="ARBA" id="ARBA00022723"/>
    </source>
</evidence>
<evidence type="ECO:0000259" key="12">
    <source>
        <dbReference type="Pfam" id="PF02581"/>
    </source>
</evidence>